<keyword evidence="2" id="KW-1185">Reference proteome</keyword>
<comment type="caution">
    <text evidence="1">The sequence shown here is derived from an EMBL/GenBank/DDBJ whole genome shotgun (WGS) entry which is preliminary data.</text>
</comment>
<evidence type="ECO:0000313" key="2">
    <source>
        <dbReference type="Proteomes" id="UP000499080"/>
    </source>
</evidence>
<organism evidence="1 2">
    <name type="scientific">Araneus ventricosus</name>
    <name type="common">Orbweaver spider</name>
    <name type="synonym">Epeira ventricosa</name>
    <dbReference type="NCBI Taxonomy" id="182803"/>
    <lineage>
        <taxon>Eukaryota</taxon>
        <taxon>Metazoa</taxon>
        <taxon>Ecdysozoa</taxon>
        <taxon>Arthropoda</taxon>
        <taxon>Chelicerata</taxon>
        <taxon>Arachnida</taxon>
        <taxon>Araneae</taxon>
        <taxon>Araneomorphae</taxon>
        <taxon>Entelegynae</taxon>
        <taxon>Araneoidea</taxon>
        <taxon>Araneidae</taxon>
        <taxon>Araneus</taxon>
    </lineage>
</organism>
<dbReference type="Proteomes" id="UP000499080">
    <property type="component" value="Unassembled WGS sequence"/>
</dbReference>
<dbReference type="AlphaFoldDB" id="A0A4Y2MGB9"/>
<proteinExistence type="predicted"/>
<gene>
    <name evidence="1" type="ORF">AVEN_11547_1</name>
</gene>
<dbReference type="EMBL" id="BGPR01007269">
    <property type="protein sequence ID" value="GBN25639.1"/>
    <property type="molecule type" value="Genomic_DNA"/>
</dbReference>
<name>A0A4Y2MGB9_ARAVE</name>
<protein>
    <submittedName>
        <fullName evidence="1">Uncharacterized protein</fullName>
    </submittedName>
</protein>
<evidence type="ECO:0000313" key="1">
    <source>
        <dbReference type="EMBL" id="GBN25639.1"/>
    </source>
</evidence>
<reference evidence="1 2" key="1">
    <citation type="journal article" date="2019" name="Sci. Rep.">
        <title>Orb-weaving spider Araneus ventricosus genome elucidates the spidroin gene catalogue.</title>
        <authorList>
            <person name="Kono N."/>
            <person name="Nakamura H."/>
            <person name="Ohtoshi R."/>
            <person name="Moran D.A.P."/>
            <person name="Shinohara A."/>
            <person name="Yoshida Y."/>
            <person name="Fujiwara M."/>
            <person name="Mori M."/>
            <person name="Tomita M."/>
            <person name="Arakawa K."/>
        </authorList>
    </citation>
    <scope>NUCLEOTIDE SEQUENCE [LARGE SCALE GENOMIC DNA]</scope>
</reference>
<accession>A0A4Y2MGB9</accession>
<sequence length="110" mass="12390">MNRKKKAMRFIMPCSNLVFFKSMRLRNELFNAVGLISWLLEGVRTPSFGNPTPPNYGNPVPPRSGRRHVQGDEFWRSTSADACENGKFFSRGPGGLGECLSIVFTRKIPI</sequence>